<dbReference type="OMA" id="RKYENQP"/>
<keyword evidence="1" id="KW-0472">Membrane</keyword>
<evidence type="ECO:0000313" key="2">
    <source>
        <dbReference type="EMBL" id="OMO64332.1"/>
    </source>
</evidence>
<keyword evidence="3" id="KW-1185">Reference proteome</keyword>
<keyword evidence="1" id="KW-0812">Transmembrane</keyword>
<feature type="transmembrane region" description="Helical" evidence="1">
    <location>
        <begin position="6"/>
        <end position="31"/>
    </location>
</feature>
<dbReference type="EMBL" id="AWWV01012818">
    <property type="protein sequence ID" value="OMO64332.1"/>
    <property type="molecule type" value="Genomic_DNA"/>
</dbReference>
<dbReference type="Gramene" id="OMO64332">
    <property type="protein sequence ID" value="OMO64332"/>
    <property type="gene ID" value="CCACVL1_21852"/>
</dbReference>
<sequence length="50" mass="5462">MIHRKWSLLTGPVVIIGGVVGAAIAAHLLFVDDPYLKPRVKKPDTQPLTK</sequence>
<comment type="caution">
    <text evidence="2">The sequence shown here is derived from an EMBL/GenBank/DDBJ whole genome shotgun (WGS) entry which is preliminary data.</text>
</comment>
<keyword evidence="1" id="KW-1133">Transmembrane helix</keyword>
<dbReference type="Proteomes" id="UP000188268">
    <property type="component" value="Unassembled WGS sequence"/>
</dbReference>
<accession>A0A1R3H1V5</accession>
<evidence type="ECO:0000256" key="1">
    <source>
        <dbReference type="SAM" id="Phobius"/>
    </source>
</evidence>
<organism evidence="2 3">
    <name type="scientific">Corchorus capsularis</name>
    <name type="common">Jute</name>
    <dbReference type="NCBI Taxonomy" id="210143"/>
    <lineage>
        <taxon>Eukaryota</taxon>
        <taxon>Viridiplantae</taxon>
        <taxon>Streptophyta</taxon>
        <taxon>Embryophyta</taxon>
        <taxon>Tracheophyta</taxon>
        <taxon>Spermatophyta</taxon>
        <taxon>Magnoliopsida</taxon>
        <taxon>eudicotyledons</taxon>
        <taxon>Gunneridae</taxon>
        <taxon>Pentapetalae</taxon>
        <taxon>rosids</taxon>
        <taxon>malvids</taxon>
        <taxon>Malvales</taxon>
        <taxon>Malvaceae</taxon>
        <taxon>Grewioideae</taxon>
        <taxon>Apeibeae</taxon>
        <taxon>Corchorus</taxon>
    </lineage>
</organism>
<reference evidence="2 3" key="1">
    <citation type="submission" date="2013-09" db="EMBL/GenBank/DDBJ databases">
        <title>Corchorus capsularis genome sequencing.</title>
        <authorList>
            <person name="Alam M."/>
            <person name="Haque M.S."/>
            <person name="Islam M.S."/>
            <person name="Emdad E.M."/>
            <person name="Islam M.M."/>
            <person name="Ahmed B."/>
            <person name="Halim A."/>
            <person name="Hossen Q.M.M."/>
            <person name="Hossain M.Z."/>
            <person name="Ahmed R."/>
            <person name="Khan M.M."/>
            <person name="Islam R."/>
            <person name="Rashid M.M."/>
            <person name="Khan S.A."/>
            <person name="Rahman M.S."/>
            <person name="Alam M."/>
        </authorList>
    </citation>
    <scope>NUCLEOTIDE SEQUENCE [LARGE SCALE GENOMIC DNA]</scope>
    <source>
        <strain evidence="3">cv. CVL-1</strain>
        <tissue evidence="2">Whole seedling</tissue>
    </source>
</reference>
<proteinExistence type="predicted"/>
<evidence type="ECO:0000313" key="3">
    <source>
        <dbReference type="Proteomes" id="UP000188268"/>
    </source>
</evidence>
<protein>
    <submittedName>
        <fullName evidence="2">Uncharacterized protein</fullName>
    </submittedName>
</protein>
<name>A0A1R3H1V5_COCAP</name>
<gene>
    <name evidence="2" type="ORF">CCACVL1_21852</name>
</gene>
<dbReference type="AlphaFoldDB" id="A0A1R3H1V5"/>